<dbReference type="RefSeq" id="WP_112113157.1">
    <property type="nucleotide sequence ID" value="NZ_QLSZ01000006.1"/>
</dbReference>
<keyword evidence="2" id="KW-1185">Reference proteome</keyword>
<comment type="caution">
    <text evidence="1">The sequence shown here is derived from an EMBL/GenBank/DDBJ whole genome shotgun (WGS) entry which is preliminary data.</text>
</comment>
<protein>
    <submittedName>
        <fullName evidence="1">Uncharacterized protein</fullName>
    </submittedName>
</protein>
<accession>A0A328YM91</accession>
<organism evidence="1 2">
    <name type="scientific">Flavobacterium aciduliphilum</name>
    <dbReference type="NCBI Taxonomy" id="1101402"/>
    <lineage>
        <taxon>Bacteria</taxon>
        <taxon>Pseudomonadati</taxon>
        <taxon>Bacteroidota</taxon>
        <taxon>Flavobacteriia</taxon>
        <taxon>Flavobacteriales</taxon>
        <taxon>Flavobacteriaceae</taxon>
        <taxon>Flavobacterium</taxon>
    </lineage>
</organism>
<name>A0A328YM91_9FLAO</name>
<reference evidence="1 2" key="1">
    <citation type="submission" date="2018-06" db="EMBL/GenBank/DDBJ databases">
        <title>Genomic Encyclopedia of Archaeal and Bacterial Type Strains, Phase II (KMG-II): from individual species to whole genera.</title>
        <authorList>
            <person name="Goeker M."/>
        </authorList>
    </citation>
    <scope>NUCLEOTIDE SEQUENCE [LARGE SCALE GENOMIC DNA]</scope>
    <source>
        <strain evidence="1 2">DSM 25663</strain>
    </source>
</reference>
<evidence type="ECO:0000313" key="2">
    <source>
        <dbReference type="Proteomes" id="UP000248840"/>
    </source>
</evidence>
<proteinExistence type="predicted"/>
<dbReference type="Proteomes" id="UP000248840">
    <property type="component" value="Unassembled WGS sequence"/>
</dbReference>
<gene>
    <name evidence="1" type="ORF">CLV55_10635</name>
</gene>
<sequence length="98" mass="11598">MKKYKIIILIFLAVLILYFLKQCTIENNNLKNLKNIKIGMHYNQVILIMKRKPYKIQTDDFEPEEFIALYESPISSSGNFSITYSKKDSIVKRIYRGD</sequence>
<dbReference type="EMBL" id="QLSZ01000006">
    <property type="protein sequence ID" value="RAR71687.1"/>
    <property type="molecule type" value="Genomic_DNA"/>
</dbReference>
<dbReference type="AlphaFoldDB" id="A0A328YM91"/>
<evidence type="ECO:0000313" key="1">
    <source>
        <dbReference type="EMBL" id="RAR71687.1"/>
    </source>
</evidence>